<dbReference type="Proteomes" id="UP000287651">
    <property type="component" value="Unassembled WGS sequence"/>
</dbReference>
<gene>
    <name evidence="1" type="ORF">B296_00030610</name>
</gene>
<proteinExistence type="predicted"/>
<dbReference type="AlphaFoldDB" id="A0A444EEI8"/>
<protein>
    <submittedName>
        <fullName evidence="1">Uncharacterized protein</fullName>
    </submittedName>
</protein>
<accession>A0A444EEI8</accession>
<dbReference type="InterPro" id="IPR007216">
    <property type="entry name" value="CNOT9"/>
</dbReference>
<reference evidence="1 2" key="1">
    <citation type="journal article" date="2014" name="Agronomy (Basel)">
        <title>A Draft Genome Sequence for Ensete ventricosum, the Drought-Tolerant Tree Against Hunger.</title>
        <authorList>
            <person name="Harrison J."/>
            <person name="Moore K.A."/>
            <person name="Paszkiewicz K."/>
            <person name="Jones T."/>
            <person name="Grant M."/>
            <person name="Ambacheew D."/>
            <person name="Muzemil S."/>
            <person name="Studholme D.J."/>
        </authorList>
    </citation>
    <scope>NUCLEOTIDE SEQUENCE [LARGE SCALE GENOMIC DNA]</scope>
</reference>
<comment type="caution">
    <text evidence="1">The sequence shown here is derived from an EMBL/GenBank/DDBJ whole genome shotgun (WGS) entry which is preliminary data.</text>
</comment>
<organism evidence="1 2">
    <name type="scientific">Ensete ventricosum</name>
    <name type="common">Abyssinian banana</name>
    <name type="synonym">Musa ensete</name>
    <dbReference type="NCBI Taxonomy" id="4639"/>
    <lineage>
        <taxon>Eukaryota</taxon>
        <taxon>Viridiplantae</taxon>
        <taxon>Streptophyta</taxon>
        <taxon>Embryophyta</taxon>
        <taxon>Tracheophyta</taxon>
        <taxon>Spermatophyta</taxon>
        <taxon>Magnoliopsida</taxon>
        <taxon>Liliopsida</taxon>
        <taxon>Zingiberales</taxon>
        <taxon>Musaceae</taxon>
        <taxon>Ensete</taxon>
    </lineage>
</organism>
<dbReference type="InterPro" id="IPR011989">
    <property type="entry name" value="ARM-like"/>
</dbReference>
<dbReference type="Gene3D" id="1.25.10.10">
    <property type="entry name" value="Leucine-rich Repeat Variant"/>
    <property type="match status" value="1"/>
</dbReference>
<name>A0A444EEI8_ENSVE</name>
<dbReference type="GO" id="GO:0030014">
    <property type="term" value="C:CCR4-NOT complex"/>
    <property type="evidence" value="ECO:0007669"/>
    <property type="project" value="InterPro"/>
</dbReference>
<evidence type="ECO:0000313" key="2">
    <source>
        <dbReference type="Proteomes" id="UP000287651"/>
    </source>
</evidence>
<evidence type="ECO:0000313" key="1">
    <source>
        <dbReference type="EMBL" id="RRT67861.1"/>
    </source>
</evidence>
<dbReference type="PANTHER" id="PTHR12262">
    <property type="entry name" value="CCR4-NOT TRANSCRIPTION COMPLEX SUBUNIT 9"/>
    <property type="match status" value="1"/>
</dbReference>
<dbReference type="Pfam" id="PF04078">
    <property type="entry name" value="Rcd1"/>
    <property type="match status" value="1"/>
</dbReference>
<sequence length="90" mass="10415">MVFNSCGTLCILLQEIVGFYKKMEDEKLDTRSIKRLMNVLILFQSVAANNDTRHRFVDGKPLVCCTNKAFCINYCYHSDSKLDKQITYPI</sequence>
<dbReference type="EMBL" id="AMZH03004888">
    <property type="protein sequence ID" value="RRT67861.1"/>
    <property type="molecule type" value="Genomic_DNA"/>
</dbReference>
<dbReference type="GO" id="GO:0006402">
    <property type="term" value="P:mRNA catabolic process"/>
    <property type="evidence" value="ECO:0007669"/>
    <property type="project" value="InterPro"/>
</dbReference>